<proteinExistence type="predicted"/>
<keyword evidence="4" id="KW-1185">Reference proteome</keyword>
<dbReference type="STRING" id="134605.HMPREF3206_01818"/>
<accession>A0A133N720</accession>
<evidence type="ECO:0000313" key="3">
    <source>
        <dbReference type="EMBL" id="KXA12100.1"/>
    </source>
</evidence>
<reference evidence="4" key="1">
    <citation type="submission" date="2016-01" db="EMBL/GenBank/DDBJ databases">
        <authorList>
            <person name="Mitreva M."/>
            <person name="Pepin K.H."/>
            <person name="Mihindukulasuriya K.A."/>
            <person name="Fulton R."/>
            <person name="Fronick C."/>
            <person name="O'Laughlin M."/>
            <person name="Miner T."/>
            <person name="Herter B."/>
            <person name="Rosa B.A."/>
            <person name="Cordes M."/>
            <person name="Tomlinson C."/>
            <person name="Wollam A."/>
            <person name="Palsikar V.B."/>
            <person name="Mardis E.R."/>
            <person name="Wilson R.K."/>
        </authorList>
    </citation>
    <scope>NUCLEOTIDE SEQUENCE [LARGE SCALE GENOMIC DNA]</scope>
    <source>
        <strain evidence="4">CMW8396</strain>
    </source>
</reference>
<name>A0A133N720_9FUSO</name>
<dbReference type="EMBL" id="LRPX01000104">
    <property type="protein sequence ID" value="KXA12100.1"/>
    <property type="molecule type" value="Genomic_DNA"/>
</dbReference>
<feature type="compositionally biased region" description="Low complexity" evidence="1">
    <location>
        <begin position="201"/>
        <end position="215"/>
    </location>
</feature>
<feature type="region of interest" description="Disordered" evidence="1">
    <location>
        <begin position="187"/>
        <end position="215"/>
    </location>
</feature>
<feature type="chain" id="PRO_5007457768" evidence="2">
    <location>
        <begin position="21"/>
        <end position="215"/>
    </location>
</feature>
<comment type="caution">
    <text evidence="3">The sequence shown here is derived from an EMBL/GenBank/DDBJ whole genome shotgun (WGS) entry which is preliminary data.</text>
</comment>
<keyword evidence="2" id="KW-0732">Signal</keyword>
<dbReference type="Proteomes" id="UP000070617">
    <property type="component" value="Unassembled WGS sequence"/>
</dbReference>
<evidence type="ECO:0000313" key="4">
    <source>
        <dbReference type="Proteomes" id="UP000070617"/>
    </source>
</evidence>
<evidence type="ECO:0000256" key="1">
    <source>
        <dbReference type="SAM" id="MobiDB-lite"/>
    </source>
</evidence>
<sequence length="215" mass="24569">MKKFTTSLGIFFITSFVTLAATSLKPAEVHTKDGVFTNEKGMVLQGEYEIREGLYDSNFHFQNGKLLHFSFETRKKKENDFEVEGKFATPESFKGELSIKTEEKGKKEEILKKKLSLDGTLEGKILYAFATEVLTKTPESLKVPTFNTVETWKLQDGKREWKEEKTVEVSKKEGSMDYHMFQKTNTEEEQVFSKGKLVHTSKGSSSSSEMKSMKQ</sequence>
<evidence type="ECO:0000256" key="2">
    <source>
        <dbReference type="SAM" id="SignalP"/>
    </source>
</evidence>
<dbReference type="PATRIC" id="fig|134605.3.peg.1797"/>
<gene>
    <name evidence="3" type="ORF">HMPREF3206_01818</name>
</gene>
<dbReference type="AlphaFoldDB" id="A0A133N720"/>
<feature type="signal peptide" evidence="2">
    <location>
        <begin position="1"/>
        <end position="20"/>
    </location>
</feature>
<protein>
    <submittedName>
        <fullName evidence="3">Uncharacterized protein</fullName>
    </submittedName>
</protein>
<dbReference type="RefSeq" id="WP_060793979.1">
    <property type="nucleotide sequence ID" value="NZ_KQ956579.1"/>
</dbReference>
<organism evidence="3 4">
    <name type="scientific">Fusobacterium equinum</name>
    <dbReference type="NCBI Taxonomy" id="134605"/>
    <lineage>
        <taxon>Bacteria</taxon>
        <taxon>Fusobacteriati</taxon>
        <taxon>Fusobacteriota</taxon>
        <taxon>Fusobacteriia</taxon>
        <taxon>Fusobacteriales</taxon>
        <taxon>Fusobacteriaceae</taxon>
        <taxon>Fusobacterium</taxon>
    </lineage>
</organism>